<feature type="transmembrane region" description="Helical" evidence="6">
    <location>
        <begin position="28"/>
        <end position="47"/>
    </location>
</feature>
<feature type="transmembrane region" description="Helical" evidence="6">
    <location>
        <begin position="90"/>
        <end position="113"/>
    </location>
</feature>
<feature type="transmembrane region" description="Helical" evidence="6">
    <location>
        <begin position="149"/>
        <end position="170"/>
    </location>
</feature>
<evidence type="ECO:0000313" key="9">
    <source>
        <dbReference type="Proteomes" id="UP001524944"/>
    </source>
</evidence>
<evidence type="ECO:0000259" key="7">
    <source>
        <dbReference type="Pfam" id="PF00892"/>
    </source>
</evidence>
<keyword evidence="3 6" id="KW-0812">Transmembrane</keyword>
<comment type="caution">
    <text evidence="8">The sequence shown here is derived from an EMBL/GenBank/DDBJ whole genome shotgun (WGS) entry which is preliminary data.</text>
</comment>
<keyword evidence="4 6" id="KW-1133">Transmembrane helix</keyword>
<dbReference type="SUPFAM" id="SSF103481">
    <property type="entry name" value="Multidrug resistance efflux transporter EmrE"/>
    <property type="match status" value="2"/>
</dbReference>
<evidence type="ECO:0000256" key="6">
    <source>
        <dbReference type="SAM" id="Phobius"/>
    </source>
</evidence>
<dbReference type="Gene3D" id="1.10.3730.20">
    <property type="match status" value="2"/>
</dbReference>
<feature type="transmembrane region" description="Helical" evidence="6">
    <location>
        <begin position="246"/>
        <end position="266"/>
    </location>
</feature>
<sequence length="311" mass="34220">MQHWQVCVGVPLAPSSEFLSSFGFSETAIGILGPGLMVIFFLTRILIRKPQVLKVDVRRLVLYISVGVVGVVGVLGSTWCYAVALSKGVPLGVTSILTFLNYFIVVLFSRIIWKNKITPIKIVSGIATIIGIAFILNVFGTLAAPAEGLFWMAIVVLSFAGGFLLCKYAVDLGYDYDAYLMYTNLFAVIILSFINPPWAVVSEIQINVGVHGIPAVMAILGFGLIPMVSSYYFLMTAYSYLEAPLVIIMYSLDPVVASILGFLIFGQSLVPFQIFGIFLVLAALVWLQLTERALERKQFREHQDPVKMIVT</sequence>
<dbReference type="Pfam" id="PF00892">
    <property type="entry name" value="EamA"/>
    <property type="match status" value="1"/>
</dbReference>
<dbReference type="InterPro" id="IPR000620">
    <property type="entry name" value="EamA_dom"/>
</dbReference>
<keyword evidence="9" id="KW-1185">Reference proteome</keyword>
<protein>
    <submittedName>
        <fullName evidence="8">DMT family transporter</fullName>
    </submittedName>
</protein>
<evidence type="ECO:0000256" key="5">
    <source>
        <dbReference type="ARBA" id="ARBA00023136"/>
    </source>
</evidence>
<feature type="domain" description="EamA" evidence="7">
    <location>
        <begin position="148"/>
        <end position="286"/>
    </location>
</feature>
<keyword evidence="5 6" id="KW-0472">Membrane</keyword>
<reference evidence="8 9" key="1">
    <citation type="submission" date="2022-08" db="EMBL/GenBank/DDBJ databases">
        <title>Proteogenomics of the novel Dehalobacterium formicoaceticum strain EZ94 highlights a key role of methyltransferases during anaerobic dichloromethane degradation.</title>
        <authorList>
            <person name="Wasmund K."/>
        </authorList>
    </citation>
    <scope>NUCLEOTIDE SEQUENCE [LARGE SCALE GENOMIC DNA]</scope>
    <source>
        <strain evidence="8 9">EZ94</strain>
    </source>
</reference>
<comment type="subcellular location">
    <subcellularLocation>
        <location evidence="1">Membrane</location>
        <topology evidence="1">Multi-pass membrane protein</topology>
    </subcellularLocation>
</comment>
<accession>A0ABT1Y0H1</accession>
<dbReference type="PANTHER" id="PTHR32322:SF2">
    <property type="entry name" value="EAMA DOMAIN-CONTAINING PROTEIN"/>
    <property type="match status" value="1"/>
</dbReference>
<dbReference type="InterPro" id="IPR050638">
    <property type="entry name" value="AA-Vitamin_Transporters"/>
</dbReference>
<dbReference type="Proteomes" id="UP001524944">
    <property type="component" value="Unassembled WGS sequence"/>
</dbReference>
<dbReference type="InterPro" id="IPR037185">
    <property type="entry name" value="EmrE-like"/>
</dbReference>
<name>A0ABT1Y0H1_9FIRM</name>
<feature type="transmembrane region" description="Helical" evidence="6">
    <location>
        <begin position="120"/>
        <end position="143"/>
    </location>
</feature>
<evidence type="ECO:0000256" key="2">
    <source>
        <dbReference type="ARBA" id="ARBA00007362"/>
    </source>
</evidence>
<evidence type="ECO:0000256" key="3">
    <source>
        <dbReference type="ARBA" id="ARBA00022692"/>
    </source>
</evidence>
<evidence type="ECO:0000313" key="8">
    <source>
        <dbReference type="EMBL" id="MCR6544350.1"/>
    </source>
</evidence>
<dbReference type="EMBL" id="JANPWE010000001">
    <property type="protein sequence ID" value="MCR6544350.1"/>
    <property type="molecule type" value="Genomic_DNA"/>
</dbReference>
<feature type="transmembrane region" description="Helical" evidence="6">
    <location>
        <begin position="213"/>
        <end position="234"/>
    </location>
</feature>
<evidence type="ECO:0000256" key="1">
    <source>
        <dbReference type="ARBA" id="ARBA00004141"/>
    </source>
</evidence>
<feature type="transmembrane region" description="Helical" evidence="6">
    <location>
        <begin position="59"/>
        <end position="84"/>
    </location>
</feature>
<proteinExistence type="inferred from homology"/>
<dbReference type="PANTHER" id="PTHR32322">
    <property type="entry name" value="INNER MEMBRANE TRANSPORTER"/>
    <property type="match status" value="1"/>
</dbReference>
<dbReference type="RefSeq" id="WP_089609834.1">
    <property type="nucleotide sequence ID" value="NZ_CP022121.1"/>
</dbReference>
<gene>
    <name evidence="8" type="ORF">NVS47_02290</name>
</gene>
<feature type="transmembrane region" description="Helical" evidence="6">
    <location>
        <begin position="182"/>
        <end position="201"/>
    </location>
</feature>
<comment type="similarity">
    <text evidence="2">Belongs to the EamA transporter family.</text>
</comment>
<evidence type="ECO:0000256" key="4">
    <source>
        <dbReference type="ARBA" id="ARBA00022989"/>
    </source>
</evidence>
<organism evidence="8 9">
    <name type="scientific">Dehalobacterium formicoaceticum</name>
    <dbReference type="NCBI Taxonomy" id="51515"/>
    <lineage>
        <taxon>Bacteria</taxon>
        <taxon>Bacillati</taxon>
        <taxon>Bacillota</taxon>
        <taxon>Clostridia</taxon>
        <taxon>Eubacteriales</taxon>
        <taxon>Peptococcaceae</taxon>
        <taxon>Dehalobacterium</taxon>
    </lineage>
</organism>
<feature type="transmembrane region" description="Helical" evidence="6">
    <location>
        <begin position="272"/>
        <end position="290"/>
    </location>
</feature>